<dbReference type="EMBL" id="AWGH01000019">
    <property type="protein sequence ID" value="ODN91366.1"/>
    <property type="molecule type" value="Genomic_DNA"/>
</dbReference>
<gene>
    <name evidence="2" type="ORF">L198_05877</name>
</gene>
<evidence type="ECO:0000256" key="1">
    <source>
        <dbReference type="SAM" id="MobiDB-lite"/>
    </source>
</evidence>
<accession>A0A1E3ITY4</accession>
<evidence type="ECO:0000313" key="3">
    <source>
        <dbReference type="Proteomes" id="UP000094819"/>
    </source>
</evidence>
<feature type="compositionally biased region" description="Basic and acidic residues" evidence="1">
    <location>
        <begin position="23"/>
        <end position="53"/>
    </location>
</feature>
<feature type="compositionally biased region" description="Basic and acidic residues" evidence="1">
    <location>
        <begin position="69"/>
        <end position="78"/>
    </location>
</feature>
<dbReference type="AlphaFoldDB" id="A0A1E3ITY4"/>
<feature type="region of interest" description="Disordered" evidence="1">
    <location>
        <begin position="1"/>
        <end position="78"/>
    </location>
</feature>
<protein>
    <submittedName>
        <fullName evidence="2">Uncharacterized protein</fullName>
    </submittedName>
</protein>
<organism evidence="2 3">
    <name type="scientific">Cryptococcus wingfieldii CBS 7118</name>
    <dbReference type="NCBI Taxonomy" id="1295528"/>
    <lineage>
        <taxon>Eukaryota</taxon>
        <taxon>Fungi</taxon>
        <taxon>Dikarya</taxon>
        <taxon>Basidiomycota</taxon>
        <taxon>Agaricomycotina</taxon>
        <taxon>Tremellomycetes</taxon>
        <taxon>Tremellales</taxon>
        <taxon>Cryptococcaceae</taxon>
        <taxon>Cryptococcus</taxon>
    </lineage>
</organism>
<dbReference type="Proteomes" id="UP000094819">
    <property type="component" value="Unassembled WGS sequence"/>
</dbReference>
<dbReference type="OrthoDB" id="2596087at2759"/>
<dbReference type="GeneID" id="30195089"/>
<proteinExistence type="predicted"/>
<sequence>MSVQSPRPVILSPRSHPPSHANPADRPDIQDQENERQREEAEVRAKSRGRDARLTLPAKQNQAGASGSGDKEKRGEKDGKWIQGIDYAYEYVPVIQKRQGRKNM</sequence>
<evidence type="ECO:0000313" key="2">
    <source>
        <dbReference type="EMBL" id="ODN91366.1"/>
    </source>
</evidence>
<dbReference type="RefSeq" id="XP_019029992.1">
    <property type="nucleotide sequence ID" value="XM_019177953.1"/>
</dbReference>
<reference evidence="2 3" key="1">
    <citation type="submission" date="2016-06" db="EMBL/GenBank/DDBJ databases">
        <title>Evolution of pathogenesis and genome organization in the Tremellales.</title>
        <authorList>
            <person name="Cuomo C."/>
            <person name="Litvintseva A."/>
            <person name="Heitman J."/>
            <person name="Chen Y."/>
            <person name="Sun S."/>
            <person name="Springer D."/>
            <person name="Dromer F."/>
            <person name="Young S."/>
            <person name="Zeng Q."/>
            <person name="Chapman S."/>
            <person name="Gujja S."/>
            <person name="Saif S."/>
            <person name="Birren B."/>
        </authorList>
    </citation>
    <scope>NUCLEOTIDE SEQUENCE [LARGE SCALE GENOMIC DNA]</scope>
    <source>
        <strain evidence="2 3">CBS 7118</strain>
    </source>
</reference>
<name>A0A1E3ITY4_9TREE</name>
<keyword evidence="3" id="KW-1185">Reference proteome</keyword>
<comment type="caution">
    <text evidence="2">The sequence shown here is derived from an EMBL/GenBank/DDBJ whole genome shotgun (WGS) entry which is preliminary data.</text>
</comment>